<accession>A0ABM4BIW1</accession>
<evidence type="ECO:0000313" key="8">
    <source>
        <dbReference type="Proteomes" id="UP001652625"/>
    </source>
</evidence>
<dbReference type="RefSeq" id="XP_065648998.1">
    <property type="nucleotide sequence ID" value="XM_065792926.1"/>
</dbReference>
<dbReference type="PANTHER" id="PTHR11835">
    <property type="entry name" value="DECARBOXYLATING DEHYDROGENASES-ISOCITRATE, ISOPROPYLMALATE, TARTRATE"/>
    <property type="match status" value="1"/>
</dbReference>
<name>A0ABM4BIW1_HYDVU</name>
<dbReference type="PANTHER" id="PTHR11835:SF42">
    <property type="entry name" value="ISOCITRATE DEHYDROGENASE [NAD] SUBUNIT BETA, MITOCHONDRIAL"/>
    <property type="match status" value="1"/>
</dbReference>
<dbReference type="Proteomes" id="UP001652625">
    <property type="component" value="Chromosome 03"/>
</dbReference>
<keyword evidence="4 6" id="KW-0809">Transit peptide</keyword>
<dbReference type="InterPro" id="IPR024084">
    <property type="entry name" value="IsoPropMal-DH-like_dom"/>
</dbReference>
<keyword evidence="8" id="KW-1185">Reference proteome</keyword>
<evidence type="ECO:0000313" key="9">
    <source>
        <dbReference type="RefSeq" id="XP_065648977.1"/>
    </source>
</evidence>
<evidence type="ECO:0000313" key="11">
    <source>
        <dbReference type="RefSeq" id="XP_065648998.1"/>
    </source>
</evidence>
<dbReference type="SUPFAM" id="SSF53659">
    <property type="entry name" value="Isocitrate/Isopropylmalate dehydrogenase-like"/>
    <property type="match status" value="1"/>
</dbReference>
<dbReference type="PROSITE" id="PS00470">
    <property type="entry name" value="IDH_IMDH"/>
    <property type="match status" value="1"/>
</dbReference>
<sequence length="403" mass="44392">MLKYCFLMPVIPFIRRKVLNQFTSLNVCKLVTAQISNASSAGSISSNASSAGSISSFDDPIEGAERKTVTLIPGDGVGPEITAAVKHVFSSIGVPVDWDIVYASDIGTYGEETALKTVIDSMKRTRVGLKGILATPTSIGAERHLSLNQQLKLKLDLFANIVHCKSMPGLPTRHKNVDIVVIREQTEGEYTSLEHESVPGVIEMIKVITRTKSERIAKFAFDYAMKHKRKKVICVHKANIMKLGDGLFFESCKRISKMYPKIEFEGMIIDNTCMQLVSKPQQFDVMVMPNLYGSIVNNVGTGLVGGAGVVCGKSFGREFAMFEPGARHTYAQRAGLNVANPTAMIFAACDMLEHIHFRKHSRMIRDAVIKTISERKYLTMDMGGSCSTAVFTNRIIQNVKLDV</sequence>
<comment type="similarity">
    <text evidence="2 6">Belongs to the isocitrate and isopropylmalate dehydrogenases family.</text>
</comment>
<organism evidence="8 9">
    <name type="scientific">Hydra vulgaris</name>
    <name type="common">Hydra</name>
    <name type="synonym">Hydra attenuata</name>
    <dbReference type="NCBI Taxonomy" id="6087"/>
    <lineage>
        <taxon>Eukaryota</taxon>
        <taxon>Metazoa</taxon>
        <taxon>Cnidaria</taxon>
        <taxon>Hydrozoa</taxon>
        <taxon>Hydroidolina</taxon>
        <taxon>Anthoathecata</taxon>
        <taxon>Aplanulata</taxon>
        <taxon>Hydridae</taxon>
        <taxon>Hydra</taxon>
    </lineage>
</organism>
<dbReference type="Gene3D" id="3.40.718.10">
    <property type="entry name" value="Isopropylmalate Dehydrogenase"/>
    <property type="match status" value="1"/>
</dbReference>
<evidence type="ECO:0000259" key="7">
    <source>
        <dbReference type="SMART" id="SM01329"/>
    </source>
</evidence>
<evidence type="ECO:0000256" key="4">
    <source>
        <dbReference type="ARBA" id="ARBA00022946"/>
    </source>
</evidence>
<comment type="subcellular location">
    <subcellularLocation>
        <location evidence="1 6">Mitochondrion</location>
    </subcellularLocation>
</comment>
<dbReference type="SMART" id="SM01329">
    <property type="entry name" value="Iso_dh"/>
    <property type="match status" value="1"/>
</dbReference>
<dbReference type="NCBIfam" id="TIGR00175">
    <property type="entry name" value="mito_nad_idh"/>
    <property type="match status" value="1"/>
</dbReference>
<evidence type="ECO:0000256" key="2">
    <source>
        <dbReference type="ARBA" id="ARBA00007769"/>
    </source>
</evidence>
<feature type="domain" description="Isopropylmalate dehydrogenase-like" evidence="7">
    <location>
        <begin position="68"/>
        <end position="395"/>
    </location>
</feature>
<keyword evidence="5 6" id="KW-0496">Mitochondrion</keyword>
<dbReference type="Pfam" id="PF00180">
    <property type="entry name" value="Iso_dh"/>
    <property type="match status" value="1"/>
</dbReference>
<evidence type="ECO:0000256" key="3">
    <source>
        <dbReference type="ARBA" id="ARBA00022532"/>
    </source>
</evidence>
<evidence type="ECO:0000313" key="10">
    <source>
        <dbReference type="RefSeq" id="XP_065648986.1"/>
    </source>
</evidence>
<gene>
    <name evidence="9" type="primary">LOC100203218</name>
    <name evidence="10" type="synonym">LOC136078077</name>
    <name evidence="11" type="synonym">LOC136078089</name>
</gene>
<proteinExistence type="inferred from homology"/>
<protein>
    <recommendedName>
        <fullName evidence="6">Isocitrate dehydrogenase [NAD] subunit, mitochondrial</fullName>
    </recommendedName>
</protein>
<dbReference type="RefSeq" id="XP_065648986.1">
    <property type="nucleotide sequence ID" value="XM_065792914.1"/>
</dbReference>
<keyword evidence="3 6" id="KW-0816">Tricarboxylic acid cycle</keyword>
<evidence type="ECO:0000256" key="6">
    <source>
        <dbReference type="RuleBase" id="RU361266"/>
    </source>
</evidence>
<reference evidence="9 10" key="1">
    <citation type="submission" date="2025-05" db="UniProtKB">
        <authorList>
            <consortium name="RefSeq"/>
        </authorList>
    </citation>
    <scope>IDENTIFICATION</scope>
</reference>
<dbReference type="InterPro" id="IPR004434">
    <property type="entry name" value="Isocitrate_DH_NAD"/>
</dbReference>
<dbReference type="InterPro" id="IPR019818">
    <property type="entry name" value="IsoCit/isopropylmalate_DH_CS"/>
</dbReference>
<dbReference type="RefSeq" id="XP_065648977.1">
    <property type="nucleotide sequence ID" value="XM_065792905.1"/>
</dbReference>
<evidence type="ECO:0000256" key="1">
    <source>
        <dbReference type="ARBA" id="ARBA00004173"/>
    </source>
</evidence>
<evidence type="ECO:0000256" key="5">
    <source>
        <dbReference type="ARBA" id="ARBA00023128"/>
    </source>
</evidence>
<dbReference type="GeneID" id="100203218"/>